<evidence type="ECO:0000313" key="2">
    <source>
        <dbReference type="EMBL" id="SER33026.1"/>
    </source>
</evidence>
<keyword evidence="1" id="KW-0812">Transmembrane</keyword>
<dbReference type="RefSeq" id="WP_074754636.1">
    <property type="nucleotide sequence ID" value="NZ_FOGJ01000004.1"/>
</dbReference>
<evidence type="ECO:0000256" key="1">
    <source>
        <dbReference type="SAM" id="Phobius"/>
    </source>
</evidence>
<proteinExistence type="predicted"/>
<protein>
    <submittedName>
        <fullName evidence="2">Uncharacterized protein</fullName>
    </submittedName>
</protein>
<dbReference type="AlphaFoldDB" id="A0A1H9NAN6"/>
<dbReference type="Proteomes" id="UP000182584">
    <property type="component" value="Unassembled WGS sequence"/>
</dbReference>
<accession>A0A1H9NAN6</accession>
<dbReference type="EMBL" id="FOGJ01000004">
    <property type="protein sequence ID" value="SER33026.1"/>
    <property type="molecule type" value="Genomic_DNA"/>
</dbReference>
<reference evidence="2 3" key="1">
    <citation type="submission" date="2016-10" db="EMBL/GenBank/DDBJ databases">
        <authorList>
            <person name="de Groot N.N."/>
        </authorList>
    </citation>
    <scope>NUCLEOTIDE SEQUENCE [LARGE SCALE GENOMIC DNA]</scope>
    <source>
        <strain evidence="2 3">AR40</strain>
    </source>
</reference>
<keyword evidence="1" id="KW-1133">Transmembrane helix</keyword>
<organism evidence="2 3">
    <name type="scientific">Butyrivibrio fibrisolvens</name>
    <dbReference type="NCBI Taxonomy" id="831"/>
    <lineage>
        <taxon>Bacteria</taxon>
        <taxon>Bacillati</taxon>
        <taxon>Bacillota</taxon>
        <taxon>Clostridia</taxon>
        <taxon>Lachnospirales</taxon>
        <taxon>Lachnospiraceae</taxon>
        <taxon>Butyrivibrio</taxon>
    </lineage>
</organism>
<sequence length="138" mass="15704">MGANDQNAVLRTIGIVTCNVDYDDAEDLKTVLTYIKKSPDFLNSSYGRQYVTFLENRIQRIQKGSLSQGTGDFDKLLRKSNEQNERLLQTIDESLLQVANQSTTRKTQQLVWILLLLGVVNTLVSIFMAIFIWKLNMG</sequence>
<gene>
    <name evidence="2" type="ORF">SAMN04487884_104116</name>
</gene>
<feature type="transmembrane region" description="Helical" evidence="1">
    <location>
        <begin position="110"/>
        <end position="133"/>
    </location>
</feature>
<keyword evidence="1" id="KW-0472">Membrane</keyword>
<name>A0A1H9NAN6_BUTFI</name>
<evidence type="ECO:0000313" key="3">
    <source>
        <dbReference type="Proteomes" id="UP000182584"/>
    </source>
</evidence>